<keyword evidence="3" id="KW-1185">Reference proteome</keyword>
<feature type="region of interest" description="Disordered" evidence="1">
    <location>
        <begin position="1"/>
        <end position="92"/>
    </location>
</feature>
<feature type="compositionally biased region" description="Low complexity" evidence="1">
    <location>
        <begin position="62"/>
        <end position="76"/>
    </location>
</feature>
<reference evidence="2 3" key="1">
    <citation type="journal article" date="2015" name="PLoS Pathog.">
        <title>Leptomonas seymouri: Adaptations to the Dixenous Life Cycle Analyzed by Genome Sequencing, Transcriptome Profiling and Co-infection with Leishmania donovani.</title>
        <authorList>
            <person name="Kraeva N."/>
            <person name="Butenko A."/>
            <person name="Hlavacova J."/>
            <person name="Kostygov A."/>
            <person name="Myskova J."/>
            <person name="Grybchuk D."/>
            <person name="Lestinova T."/>
            <person name="Votypka J."/>
            <person name="Volf P."/>
            <person name="Opperdoes F."/>
            <person name="Flegontov P."/>
            <person name="Lukes J."/>
            <person name="Yurchenko V."/>
        </authorList>
    </citation>
    <scope>NUCLEOTIDE SEQUENCE [LARGE SCALE GENOMIC DNA]</scope>
    <source>
        <strain evidence="2 3">ATCC 30220</strain>
    </source>
</reference>
<comment type="caution">
    <text evidence="2">The sequence shown here is derived from an EMBL/GenBank/DDBJ whole genome shotgun (WGS) entry which is preliminary data.</text>
</comment>
<name>A0A0N1PAP9_LEPSE</name>
<sequence length="161" mass="17227">MQQRKHPHRGKEPLRVTTQFTPHTWSPAPPRTSHHTAHSAPRTQCPFHYPRSAPAPHQRQYSETTTETAAKSATTTPRVFPRGMRSAACSPQSVDKAQDIGCFSHRSRSLGRLPPTEVVAVLPSSAASAGATSVSKVTLRDRRCNDCASLGGAIAVAAAAA</sequence>
<gene>
    <name evidence="2" type="ORF">ABL78_8370</name>
</gene>
<organism evidence="2 3">
    <name type="scientific">Leptomonas seymouri</name>
    <dbReference type="NCBI Taxonomy" id="5684"/>
    <lineage>
        <taxon>Eukaryota</taxon>
        <taxon>Discoba</taxon>
        <taxon>Euglenozoa</taxon>
        <taxon>Kinetoplastea</taxon>
        <taxon>Metakinetoplastina</taxon>
        <taxon>Trypanosomatida</taxon>
        <taxon>Trypanosomatidae</taxon>
        <taxon>Leishmaniinae</taxon>
        <taxon>Leptomonas</taxon>
    </lineage>
</organism>
<evidence type="ECO:0000313" key="2">
    <source>
        <dbReference type="EMBL" id="KPI82620.1"/>
    </source>
</evidence>
<accession>A0A0N1PAP9</accession>
<protein>
    <submittedName>
        <fullName evidence="2">Uncharacterized protein</fullName>
    </submittedName>
</protein>
<dbReference type="VEuPathDB" id="TriTrypDB:Lsey_0673_0010"/>
<evidence type="ECO:0000313" key="3">
    <source>
        <dbReference type="Proteomes" id="UP000038009"/>
    </source>
</evidence>
<evidence type="ECO:0000256" key="1">
    <source>
        <dbReference type="SAM" id="MobiDB-lite"/>
    </source>
</evidence>
<proteinExistence type="predicted"/>
<dbReference type="AlphaFoldDB" id="A0A0N1PAP9"/>
<dbReference type="Proteomes" id="UP000038009">
    <property type="component" value="Unassembled WGS sequence"/>
</dbReference>
<dbReference type="EMBL" id="LJSK01000672">
    <property type="protein sequence ID" value="KPI82620.1"/>
    <property type="molecule type" value="Genomic_DNA"/>
</dbReference>